<name>A0A4S8LE93_DENBC</name>
<gene>
    <name evidence="2" type="ORF">K435DRAFT_921130</name>
</gene>
<keyword evidence="3" id="KW-1185">Reference proteome</keyword>
<organism evidence="2 3">
    <name type="scientific">Dendrothele bispora (strain CBS 962.96)</name>
    <dbReference type="NCBI Taxonomy" id="1314807"/>
    <lineage>
        <taxon>Eukaryota</taxon>
        <taxon>Fungi</taxon>
        <taxon>Dikarya</taxon>
        <taxon>Basidiomycota</taxon>
        <taxon>Agaricomycotina</taxon>
        <taxon>Agaricomycetes</taxon>
        <taxon>Agaricomycetidae</taxon>
        <taxon>Agaricales</taxon>
        <taxon>Agaricales incertae sedis</taxon>
        <taxon>Dendrothele</taxon>
    </lineage>
</organism>
<evidence type="ECO:0000313" key="2">
    <source>
        <dbReference type="EMBL" id="THU87101.1"/>
    </source>
</evidence>
<evidence type="ECO:0000313" key="3">
    <source>
        <dbReference type="Proteomes" id="UP000297245"/>
    </source>
</evidence>
<dbReference type="EMBL" id="ML179464">
    <property type="protein sequence ID" value="THU87101.1"/>
    <property type="molecule type" value="Genomic_DNA"/>
</dbReference>
<reference evidence="2 3" key="1">
    <citation type="journal article" date="2019" name="Nat. Ecol. Evol.">
        <title>Megaphylogeny resolves global patterns of mushroom evolution.</title>
        <authorList>
            <person name="Varga T."/>
            <person name="Krizsan K."/>
            <person name="Foldi C."/>
            <person name="Dima B."/>
            <person name="Sanchez-Garcia M."/>
            <person name="Sanchez-Ramirez S."/>
            <person name="Szollosi G.J."/>
            <person name="Szarkandi J.G."/>
            <person name="Papp V."/>
            <person name="Albert L."/>
            <person name="Andreopoulos W."/>
            <person name="Angelini C."/>
            <person name="Antonin V."/>
            <person name="Barry K.W."/>
            <person name="Bougher N.L."/>
            <person name="Buchanan P."/>
            <person name="Buyck B."/>
            <person name="Bense V."/>
            <person name="Catcheside P."/>
            <person name="Chovatia M."/>
            <person name="Cooper J."/>
            <person name="Damon W."/>
            <person name="Desjardin D."/>
            <person name="Finy P."/>
            <person name="Geml J."/>
            <person name="Haridas S."/>
            <person name="Hughes K."/>
            <person name="Justo A."/>
            <person name="Karasinski D."/>
            <person name="Kautmanova I."/>
            <person name="Kiss B."/>
            <person name="Kocsube S."/>
            <person name="Kotiranta H."/>
            <person name="LaButti K.M."/>
            <person name="Lechner B.E."/>
            <person name="Liimatainen K."/>
            <person name="Lipzen A."/>
            <person name="Lukacs Z."/>
            <person name="Mihaltcheva S."/>
            <person name="Morgado L.N."/>
            <person name="Niskanen T."/>
            <person name="Noordeloos M.E."/>
            <person name="Ohm R.A."/>
            <person name="Ortiz-Santana B."/>
            <person name="Ovrebo C."/>
            <person name="Racz N."/>
            <person name="Riley R."/>
            <person name="Savchenko A."/>
            <person name="Shiryaev A."/>
            <person name="Soop K."/>
            <person name="Spirin V."/>
            <person name="Szebenyi C."/>
            <person name="Tomsovsky M."/>
            <person name="Tulloss R.E."/>
            <person name="Uehling J."/>
            <person name="Grigoriev I.V."/>
            <person name="Vagvolgyi C."/>
            <person name="Papp T."/>
            <person name="Martin F.M."/>
            <person name="Miettinen O."/>
            <person name="Hibbett D.S."/>
            <person name="Nagy L.G."/>
        </authorList>
    </citation>
    <scope>NUCLEOTIDE SEQUENCE [LARGE SCALE GENOMIC DNA]</scope>
    <source>
        <strain evidence="2 3">CBS 962.96</strain>
    </source>
</reference>
<proteinExistence type="predicted"/>
<feature type="compositionally biased region" description="Polar residues" evidence="1">
    <location>
        <begin position="280"/>
        <end position="291"/>
    </location>
</feature>
<evidence type="ECO:0000256" key="1">
    <source>
        <dbReference type="SAM" id="MobiDB-lite"/>
    </source>
</evidence>
<sequence length="291" mass="33055">MEAEETLERISNSYDSFADRADARLRSLDEISTHLGHEVVCVATKYVAHQLSRNEEGNANNSIGQPHRDRTFKIDISFIRSMVTRRMKFPLLVLCGPRIVIEDIENSLELYTPSNVSLDDEMNYNSRYLAFNHEETSGRLIFTRQRGESPVFSVVFKIQDRKPWAVIDFPSTGPSSVIYKLKREKPPDSNYTRVSDVATIITISSCRRNRAYLGEMSYSFTYIDKCICNYLHPSHPDTVTGKQVYGFGNFALSSKFQGSQNEDSSKATEANARSGDSRRVNSAQSTEMEKI</sequence>
<dbReference type="Proteomes" id="UP000297245">
    <property type="component" value="Unassembled WGS sequence"/>
</dbReference>
<dbReference type="AlphaFoldDB" id="A0A4S8LE93"/>
<protein>
    <submittedName>
        <fullName evidence="2">Uncharacterized protein</fullName>
    </submittedName>
</protein>
<accession>A0A4S8LE93</accession>
<feature type="region of interest" description="Disordered" evidence="1">
    <location>
        <begin position="257"/>
        <end position="291"/>
    </location>
</feature>